<dbReference type="SUPFAM" id="SSF69336">
    <property type="entry name" value="Alpha subunit of glutamate synthase, C-terminal domain"/>
    <property type="match status" value="1"/>
</dbReference>
<evidence type="ECO:0000259" key="19">
    <source>
        <dbReference type="PROSITE" id="PS51278"/>
    </source>
</evidence>
<dbReference type="InterPro" id="IPR002932">
    <property type="entry name" value="Glu_synthdom"/>
</dbReference>
<evidence type="ECO:0000256" key="12">
    <source>
        <dbReference type="ARBA" id="ARBA00023002"/>
    </source>
</evidence>
<dbReference type="InterPro" id="IPR050711">
    <property type="entry name" value="ET-N_metabolism_enzyme"/>
</dbReference>
<dbReference type="PROSITE" id="PS51278">
    <property type="entry name" value="GATASE_TYPE_2"/>
    <property type="match status" value="1"/>
</dbReference>
<dbReference type="InterPro" id="IPR013785">
    <property type="entry name" value="Aldolase_TIM"/>
</dbReference>
<evidence type="ECO:0000256" key="2">
    <source>
        <dbReference type="ARBA" id="ARBA00001927"/>
    </source>
</evidence>
<evidence type="ECO:0000256" key="14">
    <source>
        <dbReference type="ARBA" id="ARBA00023014"/>
    </source>
</evidence>
<name>Q540F4_ARATH</name>
<dbReference type="InterPro" id="IPR017932">
    <property type="entry name" value="GATase_2_dom"/>
</dbReference>
<dbReference type="SUPFAM" id="SSF51395">
    <property type="entry name" value="FMN-linked oxidoreductases"/>
    <property type="match status" value="1"/>
</dbReference>
<dbReference type="Pfam" id="PF00310">
    <property type="entry name" value="GATase_2"/>
    <property type="match status" value="1"/>
</dbReference>
<evidence type="ECO:0000256" key="13">
    <source>
        <dbReference type="ARBA" id="ARBA00023004"/>
    </source>
</evidence>
<reference evidence="20" key="1">
    <citation type="journal article" date="2005" name="Planta">
        <title>Expression of a ferredoxin-dependent glutamate synthase gene in mesophyll and vascular cells and functions of the enzyme in ammonium assimilation in Nicotiana tabacum (L.).</title>
        <authorList>
            <person name="Feraud M."/>
            <person name="Masclaux-Daubresse C."/>
            <person name="Ferrario-Mery S."/>
            <person name="Pageau K."/>
            <person name="Lelandais M."/>
            <person name="Ziegler C."/>
            <person name="Leboeuf E."/>
            <person name="Jouglet T."/>
            <person name="Viret L."/>
            <person name="Spampinato A."/>
            <person name="Paganelli V."/>
            <person name="Hammouda M.B."/>
            <person name="Suzuki A."/>
        </authorList>
    </citation>
    <scope>NUCLEOTIDE SEQUENCE</scope>
</reference>
<evidence type="ECO:0000256" key="10">
    <source>
        <dbReference type="ARBA" id="ARBA00022723"/>
    </source>
</evidence>
<keyword evidence="16" id="KW-0003">3Fe-4S</keyword>
<dbReference type="GO" id="GO:0016041">
    <property type="term" value="F:glutamate synthase (ferredoxin) activity"/>
    <property type="evidence" value="ECO:0007669"/>
    <property type="project" value="UniProtKB-EC"/>
</dbReference>
<dbReference type="UniPathway" id="UPA00045"/>
<dbReference type="FunFam" id="3.20.20.70:FF:000127">
    <property type="entry name" value="Ferredoxin-dependent glutamate synthase, chloroplastic"/>
    <property type="match status" value="1"/>
</dbReference>
<dbReference type="Gene3D" id="2.160.20.60">
    <property type="entry name" value="Glutamate synthase, alpha subunit, C-terminal domain"/>
    <property type="match status" value="1"/>
</dbReference>
<dbReference type="PANTHER" id="PTHR11938">
    <property type="entry name" value="FAD NADPH DEHYDROGENASE/OXIDOREDUCTASE"/>
    <property type="match status" value="1"/>
</dbReference>
<dbReference type="Gene3D" id="3.20.20.70">
    <property type="entry name" value="Aldolase class I"/>
    <property type="match status" value="2"/>
</dbReference>
<dbReference type="GO" id="GO:0051538">
    <property type="term" value="F:3 iron, 4 sulfur cluster binding"/>
    <property type="evidence" value="ECO:0007669"/>
    <property type="project" value="UniProtKB-KW"/>
</dbReference>
<dbReference type="FunFam" id="2.160.20.60:FF:000003">
    <property type="entry name" value="Ferredoxin-dependent glutamate synthase, chloroplastic"/>
    <property type="match status" value="1"/>
</dbReference>
<evidence type="ECO:0000256" key="4">
    <source>
        <dbReference type="ARBA" id="ARBA00004802"/>
    </source>
</evidence>
<sequence>MAMQSLSPVPKLLSTTPSSVLSSDKNFFFVDFVGLYCKSKRTRRRLRGDSSSSSRSSSSLSRLSSVRAVIDLERVHGVSEKDLSSPSALRPQVRFFTDINFTNTQRAKFHPLWGSFKQVANLEDILSERGACGVGFIANLDNIPSHGVVKDALIALGCMEHRGGCGADNDSGDGSGLMSSIPWDFFNVWAKEQSLAPFDKLHTGVGMIFLPQDDTFMQEAKQVIENIFEKEGLQVLGWREVPVNVPIVGKNARETMPNIQQVFVKIAKEDSTDDIERELYICRKLIERAVATESWGTELYFCSLSNQTIVYKGMLRSEALGLFYLDLQNELYESPFAIYHRRYSTNTSPRWPLAQPMRFLGHNGEINTIQGNLNWMQSREASLKAAVWNGRENEIRPFGNPRGSDSANLDCAAEIMIRSGRTPEEALMILVPEAYKNHPTLSVKYPEVVDFYDYYKGQMEAWDGPALLLFSDGKTVGACLDRNGLRPARYWRTSDNFVYVASEVGVVPVDEAKVTMKGRLGPGMMIAVDLVNGQVYENTEVKKRISSFNPYGKWIKENSRFLKPVNFKSSTVMENEEILRSQQAFGYSSEDVQMVIESMASQGKEPTFCMGDDIPLAGLSQRPHMLYDYFKQRFAQVTNPAIDPLRKVWFMSLEVNIGKRGNILELGPENASQVILSNPVLNEGALEELMKDQYLKPKVLSTYFDIRKGVEGSLQKALYYLCEAADDAVRSGSQLLVLSDRSDRLEPTRPSIPIMLAVGTVHQHLIQNGLRMSASIVADTAQCFSTHHFACLVGYGASAVCPYLALETCRQWRLSNKTVAFMRNGKIPTVTIEQAQKNYTKAVNAGLLKILSKMGISLLSSYCGAQIFEIYGLGQDVVDLAFTGSVSKISGLTFDELARETLSFWVKAFSEDTTKRLENFGFIQFRPGGEYHSNNPEMSKLLHKAVREKSETAYAVYQQHLSNRPVNVLRDLLEFKSDRAPIPVGKVEPAVAIVQRFCTGGMSLGAISRETHEAIAIAMNRIGGKSNSGEGGEDPIRWKPLTDVVDGYSPTLPHLKGLQNGDIATSAIKQVASGRFGVTPTFLVNADQLEIKVAQGAKPGEGGQLPGKKVSAYIARLRSSKPGVPLISPPPHHDIYSIEDLAQLIFDLHQINPNAKVSVKLVAEAGIGTVASGVAKGNADIIQISGHDGGTGASPISSIKHAGGPWELGLTETHQTLIANGLRERVILRVDGGLKSGVDVLMAAAMGADEYGFGSLAMIATGCVMARICHTNNCPVGVASQREELRARFPGVPGDLVNYFLYVAEEVRGILAQLGYNSLDDIIGRTELLRPRDISLVKTQHLDLSYLLSSVGTPSLSSTEIRKQEVHTNGPVLDDDILADPLVIDAIENEKVVEKTVKICNVDRAACGRVAGVIAKKYGDTGFAGQVNLTFLGSAGQSFGCFLIPGMNIRLIGESNDYVGKGMAGGEIVVTPVEKIGFVPEEATIVGNTCLYGATGGQDIARGKAGERFAVRNSLAEAVVEGTGDHCCEYMTGGCVVVLGKVGRNVAAGMTGGLAYLLDEDDTLLPKINREIVKIQRVTAPAGELQLKSLIEAHVEKTGSSKGATILNEWEKYLPLFWQLVPPSEEDTPEASAAYVRTSTGEVTFQSA</sequence>
<dbReference type="Pfam" id="PF01493">
    <property type="entry name" value="GXGXG"/>
    <property type="match status" value="1"/>
</dbReference>
<dbReference type="CDD" id="cd00982">
    <property type="entry name" value="gltB_C"/>
    <property type="match status" value="1"/>
</dbReference>
<comment type="cofactor">
    <cofactor evidence="2">
        <name>[3Fe-4S] cluster</name>
        <dbReference type="ChEBI" id="CHEBI:21137"/>
    </cofactor>
</comment>
<keyword evidence="13" id="KW-0408">Iron</keyword>
<comment type="pathway">
    <text evidence="5">Nitrogen metabolism.</text>
</comment>
<dbReference type="CDD" id="cd02808">
    <property type="entry name" value="GltS_FMN"/>
    <property type="match status" value="1"/>
</dbReference>
<dbReference type="Gene3D" id="3.60.20.10">
    <property type="entry name" value="Glutamine Phosphoribosylpyrophosphate, subunit 1, domain 1"/>
    <property type="match status" value="1"/>
</dbReference>
<comment type="subcellular location">
    <subcellularLocation>
        <location evidence="3">Plastid</location>
        <location evidence="3">Chloroplast stroma</location>
    </subcellularLocation>
</comment>
<dbReference type="Pfam" id="PF04898">
    <property type="entry name" value="Glu_syn_central"/>
    <property type="match status" value="1"/>
</dbReference>
<evidence type="ECO:0000256" key="3">
    <source>
        <dbReference type="ARBA" id="ARBA00004470"/>
    </source>
</evidence>
<evidence type="ECO:0000256" key="6">
    <source>
        <dbReference type="ARBA" id="ARBA00009716"/>
    </source>
</evidence>
<evidence type="ECO:0000256" key="7">
    <source>
        <dbReference type="ARBA" id="ARBA00022605"/>
    </source>
</evidence>
<dbReference type="EC" id="1.4.7.1" evidence="18"/>
<evidence type="ECO:0000256" key="16">
    <source>
        <dbReference type="ARBA" id="ARBA00023291"/>
    </source>
</evidence>
<dbReference type="InterPro" id="IPR006982">
    <property type="entry name" value="Glu_synth_centr_N"/>
</dbReference>
<accession>Q540F4</accession>
<organism evidence="20">
    <name type="scientific">Arabidopsis thaliana</name>
    <name type="common">Mouse-ear cress</name>
    <dbReference type="NCBI Taxonomy" id="3702"/>
    <lineage>
        <taxon>Eukaryota</taxon>
        <taxon>Viridiplantae</taxon>
        <taxon>Streptophyta</taxon>
        <taxon>Embryophyta</taxon>
        <taxon>Tracheophyta</taxon>
        <taxon>Spermatophyta</taxon>
        <taxon>Magnoliopsida</taxon>
        <taxon>eudicotyledons</taxon>
        <taxon>Gunneridae</taxon>
        <taxon>Pentapetalae</taxon>
        <taxon>rosids</taxon>
        <taxon>malvids</taxon>
        <taxon>Brassicales</taxon>
        <taxon>Brassicaceae</taxon>
        <taxon>Camelineae</taxon>
        <taxon>Arabidopsis</taxon>
    </lineage>
</organism>
<dbReference type="PANTHER" id="PTHR11938:SF133">
    <property type="entry name" value="GLUTAMATE SYNTHASE (NADH)"/>
    <property type="match status" value="1"/>
</dbReference>
<dbReference type="GO" id="GO:0046872">
    <property type="term" value="F:metal ion binding"/>
    <property type="evidence" value="ECO:0007669"/>
    <property type="project" value="UniProtKB-KW"/>
</dbReference>
<dbReference type="InterPro" id="IPR029055">
    <property type="entry name" value="Ntn_hydrolases_N"/>
</dbReference>
<evidence type="ECO:0000256" key="1">
    <source>
        <dbReference type="ARBA" id="ARBA00001917"/>
    </source>
</evidence>
<evidence type="ECO:0000256" key="18">
    <source>
        <dbReference type="ARBA" id="ARBA00039085"/>
    </source>
</evidence>
<dbReference type="FunFam" id="3.60.20.10:FF:000001">
    <property type="entry name" value="Glutamate synthase, large subunit"/>
    <property type="match status" value="1"/>
</dbReference>
<protein>
    <recommendedName>
        <fullName evidence="18">glutamate synthase (ferredoxin)</fullName>
        <ecNumber evidence="18">1.4.7.1</ecNumber>
    </recommendedName>
</protein>
<dbReference type="GO" id="GO:0009570">
    <property type="term" value="C:chloroplast stroma"/>
    <property type="evidence" value="ECO:0007669"/>
    <property type="project" value="UniProtKB-SubCell"/>
</dbReference>
<keyword evidence="11" id="KW-0315">Glutamine amidotransferase</keyword>
<dbReference type="GO" id="GO:0006537">
    <property type="term" value="P:glutamate biosynthetic process"/>
    <property type="evidence" value="ECO:0007669"/>
    <property type="project" value="UniProtKB-KW"/>
</dbReference>
<keyword evidence="10" id="KW-0479">Metal-binding</keyword>
<evidence type="ECO:0000256" key="8">
    <source>
        <dbReference type="ARBA" id="ARBA00022630"/>
    </source>
</evidence>
<evidence type="ECO:0000313" key="20">
    <source>
        <dbReference type="EMBL" id="AAO45843.1"/>
    </source>
</evidence>
<evidence type="ECO:0000256" key="11">
    <source>
        <dbReference type="ARBA" id="ARBA00022962"/>
    </source>
</evidence>
<comment type="pathway">
    <text evidence="17">Amino-acid biosynthesis; L-glutamate biosynthesis via GLT pathway; L-glutamate from 2-oxoglutarate and L-glutamine (ferredoxin route): step 1/1.</text>
</comment>
<keyword evidence="15" id="KW-0314">Glutamate biosynthesis</keyword>
<dbReference type="Pfam" id="PF01645">
    <property type="entry name" value="Glu_synthase"/>
    <property type="match status" value="1"/>
</dbReference>
<keyword evidence="14" id="KW-0411">Iron-sulfur</keyword>
<dbReference type="CDD" id="cd00713">
    <property type="entry name" value="GltS"/>
    <property type="match status" value="1"/>
</dbReference>
<keyword evidence="8" id="KW-0285">Flavoprotein</keyword>
<feature type="domain" description="Glutamine amidotransferase type-2" evidence="19">
    <location>
        <begin position="132"/>
        <end position="531"/>
    </location>
</feature>
<dbReference type="ExpressionAtlas" id="Q540F4">
    <property type="expression patterns" value="baseline and differential"/>
</dbReference>
<comment type="similarity">
    <text evidence="6">Belongs to the glutamate synthase family.</text>
</comment>
<dbReference type="InterPro" id="IPR002489">
    <property type="entry name" value="Glu_synth_asu_C"/>
</dbReference>
<dbReference type="InterPro" id="IPR036485">
    <property type="entry name" value="Glu_synth_asu_C_sf"/>
</dbReference>
<proteinExistence type="inferred from homology"/>
<comment type="pathway">
    <text evidence="4">Energy metabolism; nitrogen metabolism.</text>
</comment>
<dbReference type="EMBL" id="AY189525">
    <property type="protein sequence ID" value="AAO45843.1"/>
    <property type="molecule type" value="Genomic_DNA"/>
</dbReference>
<evidence type="ECO:0000256" key="17">
    <source>
        <dbReference type="ARBA" id="ARBA00037928"/>
    </source>
</evidence>
<dbReference type="SUPFAM" id="SSF56235">
    <property type="entry name" value="N-terminal nucleophile aminohydrolases (Ntn hydrolases)"/>
    <property type="match status" value="1"/>
</dbReference>
<keyword evidence="12 20" id="KW-0560">Oxidoreductase</keyword>
<dbReference type="NCBIfam" id="NF008730">
    <property type="entry name" value="PRK11750.1"/>
    <property type="match status" value="1"/>
</dbReference>
<evidence type="ECO:0000256" key="15">
    <source>
        <dbReference type="ARBA" id="ARBA00023164"/>
    </source>
</evidence>
<keyword evidence="7" id="KW-0028">Amino-acid biosynthesis</keyword>
<dbReference type="FunFam" id="3.20.20.70:FF:000084">
    <property type="entry name" value="Ferredoxin-dependent glutamate synthase, chloroplastic"/>
    <property type="match status" value="1"/>
</dbReference>
<evidence type="ECO:0000256" key="5">
    <source>
        <dbReference type="ARBA" id="ARBA00004909"/>
    </source>
</evidence>
<keyword evidence="9" id="KW-0288">FMN</keyword>
<evidence type="ECO:0000256" key="9">
    <source>
        <dbReference type="ARBA" id="ARBA00022643"/>
    </source>
</evidence>
<comment type="cofactor">
    <cofactor evidence="1">
        <name>FMN</name>
        <dbReference type="ChEBI" id="CHEBI:58210"/>
    </cofactor>
</comment>